<evidence type="ECO:0000256" key="1">
    <source>
        <dbReference type="SAM" id="SignalP"/>
    </source>
</evidence>
<feature type="chain" id="PRO_5034441252" description="WSC domain-containing protein" evidence="1">
    <location>
        <begin position="18"/>
        <end position="201"/>
    </location>
</feature>
<dbReference type="Pfam" id="PF01822">
    <property type="entry name" value="WSC"/>
    <property type="match status" value="1"/>
</dbReference>
<accession>A0A8H4QUL4</accession>
<evidence type="ECO:0000313" key="3">
    <source>
        <dbReference type="EMBL" id="KAF4617121.1"/>
    </source>
</evidence>
<gene>
    <name evidence="3" type="ORF">D9613_006434</name>
</gene>
<evidence type="ECO:0000259" key="2">
    <source>
        <dbReference type="Pfam" id="PF01822"/>
    </source>
</evidence>
<evidence type="ECO:0000313" key="4">
    <source>
        <dbReference type="Proteomes" id="UP000521872"/>
    </source>
</evidence>
<dbReference type="AlphaFoldDB" id="A0A8H4QUL4"/>
<feature type="signal peptide" evidence="1">
    <location>
        <begin position="1"/>
        <end position="17"/>
    </location>
</feature>
<reference evidence="3 4" key="1">
    <citation type="submission" date="2019-12" db="EMBL/GenBank/DDBJ databases">
        <authorList>
            <person name="Floudas D."/>
            <person name="Bentzer J."/>
            <person name="Ahren D."/>
            <person name="Johansson T."/>
            <person name="Persson P."/>
            <person name="Tunlid A."/>
        </authorList>
    </citation>
    <scope>NUCLEOTIDE SEQUENCE [LARGE SCALE GENOMIC DNA]</scope>
    <source>
        <strain evidence="3 4">CBS 102.39</strain>
    </source>
</reference>
<comment type="caution">
    <text evidence="3">The sequence shown here is derived from an EMBL/GenBank/DDBJ whole genome shotgun (WGS) entry which is preliminary data.</text>
</comment>
<dbReference type="EMBL" id="JAACJL010000030">
    <property type="protein sequence ID" value="KAF4617121.1"/>
    <property type="molecule type" value="Genomic_DNA"/>
</dbReference>
<feature type="domain" description="WSC" evidence="2">
    <location>
        <begin position="52"/>
        <end position="96"/>
    </location>
</feature>
<sequence length="201" mass="21202">MISSIALAASLLSAVIASLFELVNRQTSTDPLAPRPGWKFVGCYSDNGGNFNMNFAGTEFSTQCFCDFNIQGTAMRLDDSACNLPCVGDSAFTCGGAGAITIYQSSNTGLLSPPRKPQSQGTGLSMGASREKILSLSHDAVAPHPRTLLERFTISSGVTIKSCTAQCEAAGFSISGLEFGQECAEVIPHKRRSRAHGLKLS</sequence>
<dbReference type="Proteomes" id="UP000521872">
    <property type="component" value="Unassembled WGS sequence"/>
</dbReference>
<protein>
    <recommendedName>
        <fullName evidence="2">WSC domain-containing protein</fullName>
    </recommendedName>
</protein>
<dbReference type="InterPro" id="IPR002889">
    <property type="entry name" value="WSC_carb-bd"/>
</dbReference>
<name>A0A8H4QUL4_9AGAR</name>
<keyword evidence="4" id="KW-1185">Reference proteome</keyword>
<keyword evidence="1" id="KW-0732">Signal</keyword>
<organism evidence="3 4">
    <name type="scientific">Agrocybe pediades</name>
    <dbReference type="NCBI Taxonomy" id="84607"/>
    <lineage>
        <taxon>Eukaryota</taxon>
        <taxon>Fungi</taxon>
        <taxon>Dikarya</taxon>
        <taxon>Basidiomycota</taxon>
        <taxon>Agaricomycotina</taxon>
        <taxon>Agaricomycetes</taxon>
        <taxon>Agaricomycetidae</taxon>
        <taxon>Agaricales</taxon>
        <taxon>Agaricineae</taxon>
        <taxon>Strophariaceae</taxon>
        <taxon>Agrocybe</taxon>
    </lineage>
</organism>
<proteinExistence type="predicted"/>